<dbReference type="EMBL" id="JACHCA010000016">
    <property type="protein sequence ID" value="MBB6130682.1"/>
    <property type="molecule type" value="Genomic_DNA"/>
</dbReference>
<evidence type="ECO:0000313" key="4">
    <source>
        <dbReference type="Proteomes" id="UP000548326"/>
    </source>
</evidence>
<dbReference type="Proteomes" id="UP000548326">
    <property type="component" value="Unassembled WGS sequence"/>
</dbReference>
<evidence type="ECO:0000313" key="3">
    <source>
        <dbReference type="EMBL" id="MBB6130682.1"/>
    </source>
</evidence>
<feature type="domain" description="BON" evidence="2">
    <location>
        <begin position="149"/>
        <end position="217"/>
    </location>
</feature>
<keyword evidence="1" id="KW-0732">Signal</keyword>
<dbReference type="RefSeq" id="WP_183589396.1">
    <property type="nucleotide sequence ID" value="NZ_JACHCA010000016.1"/>
</dbReference>
<feature type="domain" description="BON" evidence="2">
    <location>
        <begin position="78"/>
        <end position="146"/>
    </location>
</feature>
<proteinExistence type="predicted"/>
<dbReference type="SMART" id="SM00749">
    <property type="entry name" value="BON"/>
    <property type="match status" value="3"/>
</dbReference>
<comment type="caution">
    <text evidence="3">The sequence shown here is derived from an EMBL/GenBank/DDBJ whole genome shotgun (WGS) entry which is preliminary data.</text>
</comment>
<reference evidence="3 4" key="1">
    <citation type="submission" date="2020-08" db="EMBL/GenBank/DDBJ databases">
        <title>Genomic Encyclopedia of Type Strains, Phase IV (KMG-V): Genome sequencing to study the core and pangenomes of soil and plant-associated prokaryotes.</title>
        <authorList>
            <person name="Whitman W."/>
        </authorList>
    </citation>
    <scope>NUCLEOTIDE SEQUENCE [LARGE SCALE GENOMIC DNA]</scope>
    <source>
        <strain evidence="3 4">MP601</strain>
    </source>
</reference>
<sequence length="219" mass="24257">MKRNEELQKDVQDAIKWEPLLNAAEIGVIAKDGVITLTGTVDSYAKKSEAEKAAKSVNGVKAVVEEIEIRFGSYGKKTDTEIAEDILSAFAANWEVPDDKLKVKVEDGWVTIEGELKWNFQKDAAKKSVNNLVGVIGVINNITIKPESHDEVERKGIERALERNWSIGDQDIQVKVSGSKVTLNGTVHSFYEKDEADRIAWNAPGVCIVDNELVIEYAD</sequence>
<dbReference type="Gene3D" id="3.30.1340.30">
    <property type="match status" value="3"/>
</dbReference>
<dbReference type="PANTHER" id="PTHR34606:SF4">
    <property type="entry name" value="OUTER MEMBRANE LIPOPROTEIN DOLP"/>
    <property type="match status" value="1"/>
</dbReference>
<dbReference type="InterPro" id="IPR014004">
    <property type="entry name" value="Transpt-assoc_nodulatn_dom_bac"/>
</dbReference>
<dbReference type="PANTHER" id="PTHR34606">
    <property type="entry name" value="BON DOMAIN-CONTAINING PROTEIN"/>
    <property type="match status" value="1"/>
</dbReference>
<dbReference type="PROSITE" id="PS50914">
    <property type="entry name" value="BON"/>
    <property type="match status" value="3"/>
</dbReference>
<protein>
    <submittedName>
        <fullName evidence="3">Osmotically-inducible protein OsmY</fullName>
    </submittedName>
</protein>
<dbReference type="AlphaFoldDB" id="A0A841JK79"/>
<dbReference type="InterPro" id="IPR051686">
    <property type="entry name" value="Lipoprotein_DolP"/>
</dbReference>
<evidence type="ECO:0000259" key="2">
    <source>
        <dbReference type="PROSITE" id="PS50914"/>
    </source>
</evidence>
<accession>A0A841JK79</accession>
<dbReference type="InterPro" id="IPR007055">
    <property type="entry name" value="BON_dom"/>
</dbReference>
<feature type="domain" description="BON" evidence="2">
    <location>
        <begin position="3"/>
        <end position="71"/>
    </location>
</feature>
<evidence type="ECO:0000256" key="1">
    <source>
        <dbReference type="ARBA" id="ARBA00022729"/>
    </source>
</evidence>
<dbReference type="Pfam" id="PF04972">
    <property type="entry name" value="BON"/>
    <property type="match status" value="3"/>
</dbReference>
<name>A0A841JK79_9SPHI</name>
<gene>
    <name evidence="3" type="ORF">HDF22_004825</name>
</gene>
<organism evidence="3 4">
    <name type="scientific">Mucilaginibacter lappiensis</name>
    <dbReference type="NCBI Taxonomy" id="354630"/>
    <lineage>
        <taxon>Bacteria</taxon>
        <taxon>Pseudomonadati</taxon>
        <taxon>Bacteroidota</taxon>
        <taxon>Sphingobacteriia</taxon>
        <taxon>Sphingobacteriales</taxon>
        <taxon>Sphingobacteriaceae</taxon>
        <taxon>Mucilaginibacter</taxon>
    </lineage>
</organism>